<gene>
    <name evidence="2" type="ORF">IV203_012865</name>
</gene>
<proteinExistence type="predicted"/>
<name>A0A9K3M5V2_9STRA</name>
<evidence type="ECO:0000256" key="1">
    <source>
        <dbReference type="SAM" id="MobiDB-lite"/>
    </source>
</evidence>
<reference evidence="2" key="2">
    <citation type="submission" date="2021-04" db="EMBL/GenBank/DDBJ databases">
        <authorList>
            <person name="Podell S."/>
        </authorList>
    </citation>
    <scope>NUCLEOTIDE SEQUENCE</scope>
    <source>
        <strain evidence="2">Hildebrandi</strain>
    </source>
</reference>
<dbReference type="Proteomes" id="UP000693970">
    <property type="component" value="Unassembled WGS sequence"/>
</dbReference>
<protein>
    <submittedName>
        <fullName evidence="2">Uncharacterized protein</fullName>
    </submittedName>
</protein>
<reference evidence="2" key="1">
    <citation type="journal article" date="2021" name="Sci. Rep.">
        <title>Diploid genomic architecture of Nitzschia inconspicua, an elite biomass production diatom.</title>
        <authorList>
            <person name="Oliver A."/>
            <person name="Podell S."/>
            <person name="Pinowska A."/>
            <person name="Traller J.C."/>
            <person name="Smith S.R."/>
            <person name="McClure R."/>
            <person name="Beliaev A."/>
            <person name="Bohutskyi P."/>
            <person name="Hill E.A."/>
            <person name="Rabines A."/>
            <person name="Zheng H."/>
            <person name="Allen L.Z."/>
            <person name="Kuo A."/>
            <person name="Grigoriev I.V."/>
            <person name="Allen A.E."/>
            <person name="Hazlebeck D."/>
            <person name="Allen E.E."/>
        </authorList>
    </citation>
    <scope>NUCLEOTIDE SEQUENCE</scope>
    <source>
        <strain evidence="2">Hildebrandi</strain>
    </source>
</reference>
<evidence type="ECO:0000313" key="3">
    <source>
        <dbReference type="Proteomes" id="UP000693970"/>
    </source>
</evidence>
<feature type="region of interest" description="Disordered" evidence="1">
    <location>
        <begin position="1"/>
        <end position="42"/>
    </location>
</feature>
<organism evidence="2 3">
    <name type="scientific">Nitzschia inconspicua</name>
    <dbReference type="NCBI Taxonomy" id="303405"/>
    <lineage>
        <taxon>Eukaryota</taxon>
        <taxon>Sar</taxon>
        <taxon>Stramenopiles</taxon>
        <taxon>Ochrophyta</taxon>
        <taxon>Bacillariophyta</taxon>
        <taxon>Bacillariophyceae</taxon>
        <taxon>Bacillariophycidae</taxon>
        <taxon>Bacillariales</taxon>
        <taxon>Bacillariaceae</taxon>
        <taxon>Nitzschia</taxon>
    </lineage>
</organism>
<evidence type="ECO:0000313" key="2">
    <source>
        <dbReference type="EMBL" id="KAG7373770.1"/>
    </source>
</evidence>
<dbReference type="AlphaFoldDB" id="A0A9K3M5V2"/>
<keyword evidence="3" id="KW-1185">Reference proteome</keyword>
<feature type="compositionally biased region" description="Polar residues" evidence="1">
    <location>
        <begin position="1"/>
        <end position="32"/>
    </location>
</feature>
<dbReference type="EMBL" id="JAGRRH010000001">
    <property type="protein sequence ID" value="KAG7373770.1"/>
    <property type="molecule type" value="Genomic_DNA"/>
</dbReference>
<sequence>MPCNSNRNSGDRQSCLSTSENLTPRASMTESPGSPGILSDHFFNSSRRQQNYRATTFSLLLHPLISLNLPSDPTVIDIVDAAIDIVNKDFGLDDEDSDTGKMK</sequence>
<accession>A0A9K3M5V2</accession>
<comment type="caution">
    <text evidence="2">The sequence shown here is derived from an EMBL/GenBank/DDBJ whole genome shotgun (WGS) entry which is preliminary data.</text>
</comment>